<reference evidence="2 3" key="1">
    <citation type="journal article" date="2018" name="ACS Chem. Biol.">
        <title>Ketoreductase domain dysfunction expands chemodiversity: malyngamide biosynthesis in the cyanobacterium Okeania hirsuta.</title>
        <authorList>
            <person name="Moss N.A."/>
            <person name="Leao T."/>
            <person name="Rankin M."/>
            <person name="McCullough T.M."/>
            <person name="Qu P."/>
            <person name="Korobeynikov A."/>
            <person name="Smith J.L."/>
            <person name="Gerwick L."/>
            <person name="Gerwick W.H."/>
        </authorList>
    </citation>
    <scope>NUCLEOTIDE SEQUENCE [LARGE SCALE GENOMIC DNA]</scope>
    <source>
        <strain evidence="2 3">PAB10Feb10-1</strain>
    </source>
</reference>
<dbReference type="Pfam" id="PF13737">
    <property type="entry name" value="DDE_Tnp_1_5"/>
    <property type="match status" value="1"/>
</dbReference>
<dbReference type="EMBL" id="RCBY01000113">
    <property type="protein sequence ID" value="RQH36710.1"/>
    <property type="molecule type" value="Genomic_DNA"/>
</dbReference>
<accession>A0A3N6PHY0</accession>
<name>A0A3N6PHY0_9CYAN</name>
<proteinExistence type="predicted"/>
<protein>
    <recommendedName>
        <fullName evidence="1">Transposase DDE domain-containing protein</fullName>
    </recommendedName>
</protein>
<dbReference type="Proteomes" id="UP000269154">
    <property type="component" value="Unassembled WGS sequence"/>
</dbReference>
<keyword evidence="3" id="KW-1185">Reference proteome</keyword>
<organism evidence="2 3">
    <name type="scientific">Okeania hirsuta</name>
    <dbReference type="NCBI Taxonomy" id="1458930"/>
    <lineage>
        <taxon>Bacteria</taxon>
        <taxon>Bacillati</taxon>
        <taxon>Cyanobacteriota</taxon>
        <taxon>Cyanophyceae</taxon>
        <taxon>Oscillatoriophycideae</taxon>
        <taxon>Oscillatoriales</taxon>
        <taxon>Microcoleaceae</taxon>
        <taxon>Okeania</taxon>
    </lineage>
</organism>
<evidence type="ECO:0000313" key="3">
    <source>
        <dbReference type="Proteomes" id="UP000269154"/>
    </source>
</evidence>
<comment type="caution">
    <text evidence="2">The sequence shown here is derived from an EMBL/GenBank/DDBJ whole genome shotgun (WGS) entry which is preliminary data.</text>
</comment>
<gene>
    <name evidence="2" type="ORF">D5R40_18870</name>
</gene>
<evidence type="ECO:0000313" key="2">
    <source>
        <dbReference type="EMBL" id="RQH36710.1"/>
    </source>
</evidence>
<dbReference type="AlphaFoldDB" id="A0A3N6PHY0"/>
<dbReference type="InterPro" id="IPR025668">
    <property type="entry name" value="Tnp_DDE_dom"/>
</dbReference>
<feature type="domain" description="Transposase DDE" evidence="1">
    <location>
        <begin position="50"/>
        <end position="106"/>
    </location>
</feature>
<evidence type="ECO:0000259" key="1">
    <source>
        <dbReference type="Pfam" id="PF13737"/>
    </source>
</evidence>
<sequence>MSKSKSLYRLKNWSEYDASLKQRGSFTFWLTPEVIPESAKNWSEYDASLKQRGSFTFWLTPEVIPEWLNQKKTGPRGASNNYSDTAIEFMVTIQSWFSLAGRQTLMFCGTYI</sequence>